<sequence>MLLRSKIRRLPPVHQATLKALLEHLARVVAFSDKNKMDPKNLAIVFGGVIFGEDDLPKGGDLMSVQSWKDSVMEDLIIHAHILYDEHPNFQPPNSPPLPPTPAGEPVPIYTYGSKTTKVASVPPTPTAAAIMAAQQQQVPGSPQDFTPRLPSRPASSIHPSLRANPQTPTRGRSDPPPPLPLRPGNLSPEETPPPSPSISSTVYETDDSTSPVQDLTAIGSLRPTSPLRSTTTSVDARPPEPQQYHSHPDSPPSLPPVV</sequence>
<gene>
    <name evidence="4" type="ORF">H0H81_012711</name>
</gene>
<dbReference type="PANTHER" id="PTHR15228">
    <property type="entry name" value="SPERMATHECAL PHYSIOLOGY VARIANT"/>
    <property type="match status" value="1"/>
</dbReference>
<dbReference type="Proteomes" id="UP000717328">
    <property type="component" value="Unassembled WGS sequence"/>
</dbReference>
<dbReference type="OrthoDB" id="79452at2759"/>
<name>A0A9P7KI67_9AGAR</name>
<keyword evidence="5" id="KW-1185">Reference proteome</keyword>
<evidence type="ECO:0000313" key="4">
    <source>
        <dbReference type="EMBL" id="KAG5653501.1"/>
    </source>
</evidence>
<protein>
    <recommendedName>
        <fullName evidence="3">Rho-GAP domain-containing protein</fullName>
    </recommendedName>
</protein>
<dbReference type="AlphaFoldDB" id="A0A9P7KI67"/>
<reference evidence="4" key="2">
    <citation type="submission" date="2021-10" db="EMBL/GenBank/DDBJ databases">
        <title>Phylogenomics reveals ancestral predisposition of the termite-cultivated fungus Termitomyces towards a domesticated lifestyle.</title>
        <authorList>
            <person name="Auxier B."/>
            <person name="Grum-Grzhimaylo A."/>
            <person name="Cardenas M.E."/>
            <person name="Lodge J.D."/>
            <person name="Laessoe T."/>
            <person name="Pedersen O."/>
            <person name="Smith M.E."/>
            <person name="Kuyper T.W."/>
            <person name="Franco-Molano E.A."/>
            <person name="Baroni T.J."/>
            <person name="Aanen D.K."/>
        </authorList>
    </citation>
    <scope>NUCLEOTIDE SEQUENCE</scope>
    <source>
        <strain evidence="4">D49</strain>
    </source>
</reference>
<dbReference type="GO" id="GO:0005096">
    <property type="term" value="F:GTPase activator activity"/>
    <property type="evidence" value="ECO:0007669"/>
    <property type="project" value="UniProtKB-KW"/>
</dbReference>
<dbReference type="InterPro" id="IPR008936">
    <property type="entry name" value="Rho_GTPase_activation_prot"/>
</dbReference>
<keyword evidence="1" id="KW-0343">GTPase activation</keyword>
<dbReference type="SUPFAM" id="SSF48350">
    <property type="entry name" value="GTPase activation domain, GAP"/>
    <property type="match status" value="1"/>
</dbReference>
<feature type="domain" description="Rho-GAP" evidence="3">
    <location>
        <begin position="1"/>
        <end position="84"/>
    </location>
</feature>
<dbReference type="PROSITE" id="PS50238">
    <property type="entry name" value="RHOGAP"/>
    <property type="match status" value="1"/>
</dbReference>
<feature type="compositionally biased region" description="Polar residues" evidence="2">
    <location>
        <begin position="154"/>
        <end position="167"/>
    </location>
</feature>
<accession>A0A9P7KI67</accession>
<evidence type="ECO:0000313" key="5">
    <source>
        <dbReference type="Proteomes" id="UP000717328"/>
    </source>
</evidence>
<feature type="compositionally biased region" description="Low complexity" evidence="2">
    <location>
        <begin position="221"/>
        <end position="234"/>
    </location>
</feature>
<organism evidence="4 5">
    <name type="scientific">Sphagnurus paluster</name>
    <dbReference type="NCBI Taxonomy" id="117069"/>
    <lineage>
        <taxon>Eukaryota</taxon>
        <taxon>Fungi</taxon>
        <taxon>Dikarya</taxon>
        <taxon>Basidiomycota</taxon>
        <taxon>Agaricomycotina</taxon>
        <taxon>Agaricomycetes</taxon>
        <taxon>Agaricomycetidae</taxon>
        <taxon>Agaricales</taxon>
        <taxon>Tricholomatineae</taxon>
        <taxon>Lyophyllaceae</taxon>
        <taxon>Sphagnurus</taxon>
    </lineage>
</organism>
<dbReference type="InterPro" id="IPR000198">
    <property type="entry name" value="RhoGAP_dom"/>
</dbReference>
<feature type="compositionally biased region" description="Pro residues" evidence="2">
    <location>
        <begin position="90"/>
        <end position="105"/>
    </location>
</feature>
<dbReference type="EMBL" id="JABCKI010000049">
    <property type="protein sequence ID" value="KAG5653501.1"/>
    <property type="molecule type" value="Genomic_DNA"/>
</dbReference>
<evidence type="ECO:0000256" key="1">
    <source>
        <dbReference type="ARBA" id="ARBA00022468"/>
    </source>
</evidence>
<feature type="region of interest" description="Disordered" evidence="2">
    <location>
        <begin position="88"/>
        <end position="110"/>
    </location>
</feature>
<dbReference type="GO" id="GO:0007165">
    <property type="term" value="P:signal transduction"/>
    <property type="evidence" value="ECO:0007669"/>
    <property type="project" value="InterPro"/>
</dbReference>
<feature type="compositionally biased region" description="Pro residues" evidence="2">
    <location>
        <begin position="250"/>
        <end position="259"/>
    </location>
</feature>
<feature type="region of interest" description="Disordered" evidence="2">
    <location>
        <begin position="132"/>
        <end position="259"/>
    </location>
</feature>
<dbReference type="Gene3D" id="1.10.555.10">
    <property type="entry name" value="Rho GTPase activation protein"/>
    <property type="match status" value="1"/>
</dbReference>
<dbReference type="PANTHER" id="PTHR15228:SF25">
    <property type="entry name" value="F-BAR DOMAIN-CONTAINING PROTEIN"/>
    <property type="match status" value="1"/>
</dbReference>
<dbReference type="InterPro" id="IPR051025">
    <property type="entry name" value="RhoGAP"/>
</dbReference>
<comment type="caution">
    <text evidence="4">The sequence shown here is derived from an EMBL/GenBank/DDBJ whole genome shotgun (WGS) entry which is preliminary data.</text>
</comment>
<evidence type="ECO:0000259" key="3">
    <source>
        <dbReference type="PROSITE" id="PS50238"/>
    </source>
</evidence>
<reference evidence="4" key="1">
    <citation type="submission" date="2021-02" db="EMBL/GenBank/DDBJ databases">
        <authorList>
            <person name="Nieuwenhuis M."/>
            <person name="Van De Peppel L.J.J."/>
        </authorList>
    </citation>
    <scope>NUCLEOTIDE SEQUENCE</scope>
    <source>
        <strain evidence="4">D49</strain>
    </source>
</reference>
<proteinExistence type="predicted"/>
<evidence type="ECO:0000256" key="2">
    <source>
        <dbReference type="SAM" id="MobiDB-lite"/>
    </source>
</evidence>
<dbReference type="Pfam" id="PF00620">
    <property type="entry name" value="RhoGAP"/>
    <property type="match status" value="1"/>
</dbReference>